<dbReference type="GO" id="GO:0005524">
    <property type="term" value="F:ATP binding"/>
    <property type="evidence" value="ECO:0007669"/>
    <property type="project" value="UniProtKB-KW"/>
</dbReference>
<dbReference type="Pfam" id="PF13173">
    <property type="entry name" value="AAA_14"/>
    <property type="match status" value="1"/>
</dbReference>
<dbReference type="Pfam" id="PF13635">
    <property type="entry name" value="DUF4143"/>
    <property type="match status" value="1"/>
</dbReference>
<name>A0AAW5K2Z4_9BACT</name>
<dbReference type="AlphaFoldDB" id="A0AAW5K2Z4"/>
<dbReference type="EMBL" id="JANFYT010000005">
    <property type="protein sequence ID" value="MCQ4813484.1"/>
    <property type="molecule type" value="Genomic_DNA"/>
</dbReference>
<dbReference type="InterPro" id="IPR041682">
    <property type="entry name" value="AAA_14"/>
</dbReference>
<dbReference type="PANTHER" id="PTHR33295:SF18">
    <property type="entry name" value="AAA+ ATPASE DOMAIN-CONTAINING PROTEIN"/>
    <property type="match status" value="1"/>
</dbReference>
<protein>
    <submittedName>
        <fullName evidence="3">ATP-binding protein</fullName>
    </submittedName>
</protein>
<evidence type="ECO:0000313" key="3">
    <source>
        <dbReference type="EMBL" id="MCQ4813484.1"/>
    </source>
</evidence>
<sequence length="434" mass="50394">MYIKRDRYLNQLISRLISRHGNGQIKIITGVRRCGKSFLLSKIFCDHLKSTGVPDDHIISIALDDDINEKYRATEELSSYVRSRITNAYETFYVMLDEVQYVISRNEMRNPYVPIKLYGFLNGLLRLGNVDVYVTGNNSKMLSKDVMTEFRGRGDVVEISPLSFKEYFGYVGGDRSDVFEEYALYGGMPLILGKKNDEEKFKYLSNLFDEVYFKDIVERYQIELIDVLGELTDALCSSVGSLTNASKIVNTLKSVKGVKVSSETITAYLEYLTDSFLFKRSRRYDVKGKKYFEYPSKYYCVDIGLRNVRLNLRQQEETHIMENIVYNELLTRGFSVDVGVVRIEETDEAGKRRQKSYEIDFVVNKGAKKYYIQSALNISDDMKARQELRPLLTVNDFFKKFVITKTSMKPWVDEIGIIHLGLYDFLLNEDYFEL</sequence>
<dbReference type="RefSeq" id="WP_256181516.1">
    <property type="nucleotide sequence ID" value="NZ_JANFYT010000005.1"/>
</dbReference>
<dbReference type="SUPFAM" id="SSF52540">
    <property type="entry name" value="P-loop containing nucleoside triphosphate hydrolases"/>
    <property type="match status" value="1"/>
</dbReference>
<dbReference type="InterPro" id="IPR025420">
    <property type="entry name" value="DUF4143"/>
</dbReference>
<proteinExistence type="predicted"/>
<reference evidence="3 4" key="1">
    <citation type="submission" date="2022-06" db="EMBL/GenBank/DDBJ databases">
        <title>Isolation of gut microbiota from human fecal samples.</title>
        <authorList>
            <person name="Pamer E.G."/>
            <person name="Barat B."/>
            <person name="Waligurski E."/>
            <person name="Medina S."/>
            <person name="Paddock L."/>
            <person name="Mostad J."/>
        </authorList>
    </citation>
    <scope>NUCLEOTIDE SEQUENCE [LARGE SCALE GENOMIC DNA]</scope>
    <source>
        <strain evidence="3 4">DFI.9.90</strain>
    </source>
</reference>
<organism evidence="3 4">
    <name type="scientific">Cloacibacillus evryensis</name>
    <dbReference type="NCBI Taxonomy" id="508460"/>
    <lineage>
        <taxon>Bacteria</taxon>
        <taxon>Thermotogati</taxon>
        <taxon>Synergistota</taxon>
        <taxon>Synergistia</taxon>
        <taxon>Synergistales</taxon>
        <taxon>Synergistaceae</taxon>
        <taxon>Cloacibacillus</taxon>
    </lineage>
</organism>
<comment type="caution">
    <text evidence="3">The sequence shown here is derived from an EMBL/GenBank/DDBJ whole genome shotgun (WGS) entry which is preliminary data.</text>
</comment>
<dbReference type="PANTHER" id="PTHR33295">
    <property type="entry name" value="ATPASE"/>
    <property type="match status" value="1"/>
</dbReference>
<dbReference type="InterPro" id="IPR027417">
    <property type="entry name" value="P-loop_NTPase"/>
</dbReference>
<evidence type="ECO:0000313" key="4">
    <source>
        <dbReference type="Proteomes" id="UP001205919"/>
    </source>
</evidence>
<accession>A0AAW5K2Z4</accession>
<keyword evidence="3" id="KW-0547">Nucleotide-binding</keyword>
<evidence type="ECO:0000259" key="1">
    <source>
        <dbReference type="Pfam" id="PF13173"/>
    </source>
</evidence>
<keyword evidence="3" id="KW-0067">ATP-binding</keyword>
<evidence type="ECO:0000259" key="2">
    <source>
        <dbReference type="Pfam" id="PF13635"/>
    </source>
</evidence>
<feature type="domain" description="AAA" evidence="1">
    <location>
        <begin position="24"/>
        <end position="167"/>
    </location>
</feature>
<dbReference type="Proteomes" id="UP001205919">
    <property type="component" value="Unassembled WGS sequence"/>
</dbReference>
<gene>
    <name evidence="3" type="ORF">NE630_03480</name>
</gene>
<feature type="domain" description="DUF4143" evidence="2">
    <location>
        <begin position="214"/>
        <end position="373"/>
    </location>
</feature>
<keyword evidence="4" id="KW-1185">Reference proteome</keyword>